<dbReference type="EMBL" id="VENO01000002">
    <property type="protein sequence ID" value="TNV69008.1"/>
    <property type="molecule type" value="Genomic_DNA"/>
</dbReference>
<sequence length="259" mass="29070">MKECVHLDESIPNPYRTMFQFLKVGEKMAKIKTSGKHKLLRLLLLFTWFLILTWIEIHDGVDPTSNQDGTSNTSVILSADDAPQYTGPDFLEINGGKSTFDPSELHFEGAGWIRYGDLDELNRVTTMDAMITPEMYQTGTDADSSILPTGWSKSNQNESNPKQLNRGHLLADVLGGSGEDWRNLVTLYRNANYPAMYFASEFIVSEAIQAGTTVRYRVTPLFKDDELICEGLHIMAKSVTDDSVDLNVYVFNEPKDAVD</sequence>
<comment type="caution">
    <text evidence="3">The sequence shown here is derived from an EMBL/GenBank/DDBJ whole genome shotgun (WGS) entry which is preliminary data.</text>
</comment>
<feature type="domain" description="Type VII secretion system protein EssD-like" evidence="2">
    <location>
        <begin position="111"/>
        <end position="238"/>
    </location>
</feature>
<dbReference type="Proteomes" id="UP000313395">
    <property type="component" value="Unassembled WGS sequence"/>
</dbReference>
<organism evidence="3 4">
    <name type="scientific">Trichococcus shcherbakoviae subsp. psychrophilus</name>
    <dbReference type="NCBI Taxonomy" id="2585775"/>
    <lineage>
        <taxon>Bacteria</taxon>
        <taxon>Bacillati</taxon>
        <taxon>Bacillota</taxon>
        <taxon>Bacilli</taxon>
        <taxon>Lactobacillales</taxon>
        <taxon>Carnobacteriaceae</taxon>
        <taxon>Trichococcus</taxon>
    </lineage>
</organism>
<evidence type="ECO:0000256" key="1">
    <source>
        <dbReference type="SAM" id="Phobius"/>
    </source>
</evidence>
<accession>A0A5C5E8C7</accession>
<evidence type="ECO:0000313" key="3">
    <source>
        <dbReference type="EMBL" id="TNV69008.1"/>
    </source>
</evidence>
<keyword evidence="1" id="KW-0472">Membrane</keyword>
<dbReference type="InterPro" id="IPR044927">
    <property type="entry name" value="Endonuclea_NS_2"/>
</dbReference>
<dbReference type="Gene3D" id="3.40.570.10">
    <property type="entry name" value="Extracellular Endonuclease, subunit A"/>
    <property type="match status" value="1"/>
</dbReference>
<protein>
    <recommendedName>
        <fullName evidence="2">Type VII secretion system protein EssD-like domain-containing protein</fullName>
    </recommendedName>
</protein>
<evidence type="ECO:0000259" key="2">
    <source>
        <dbReference type="Pfam" id="PF13930"/>
    </source>
</evidence>
<feature type="transmembrane region" description="Helical" evidence="1">
    <location>
        <begin position="39"/>
        <end position="57"/>
    </location>
</feature>
<evidence type="ECO:0000313" key="4">
    <source>
        <dbReference type="Proteomes" id="UP000313395"/>
    </source>
</evidence>
<name>A0A5C5E8C7_9LACT</name>
<dbReference type="InterPro" id="IPR044929">
    <property type="entry name" value="DNA/RNA_non-sp_Endonuclease_sf"/>
</dbReference>
<proteinExistence type="predicted"/>
<dbReference type="Pfam" id="PF13930">
    <property type="entry name" value="Endonuclea_NS_2"/>
    <property type="match status" value="1"/>
</dbReference>
<keyword evidence="1" id="KW-0812">Transmembrane</keyword>
<keyword evidence="1" id="KW-1133">Transmembrane helix</keyword>
<reference evidence="3 4" key="1">
    <citation type="submission" date="2019-06" db="EMBL/GenBank/DDBJ databases">
        <title>Description Trichococcus psychrophilus sp. nov., isolated from a cold spring, by genomic and phenotypic analyses.</title>
        <authorList>
            <person name="Zakharyuk A."/>
        </authorList>
    </citation>
    <scope>NUCLEOTIDE SEQUENCE [LARGE SCALE GENOMIC DNA]</scope>
    <source>
        <strain evidence="3 4">SKBG</strain>
    </source>
</reference>
<keyword evidence="4" id="KW-1185">Reference proteome</keyword>
<dbReference type="AlphaFoldDB" id="A0A5C5E8C7"/>
<gene>
    <name evidence="3" type="ORF">FHK04_05700</name>
</gene>